<dbReference type="InterPro" id="IPR052913">
    <property type="entry name" value="Glycopeptide_resist_protein"/>
</dbReference>
<dbReference type="Pfam" id="PF04294">
    <property type="entry name" value="VanW"/>
    <property type="match status" value="1"/>
</dbReference>
<comment type="caution">
    <text evidence="2">The sequence shown here is derived from an EMBL/GenBank/DDBJ whole genome shotgun (WGS) entry which is preliminary data.</text>
</comment>
<feature type="transmembrane region" description="Helical" evidence="1">
    <location>
        <begin position="24"/>
        <end position="49"/>
    </location>
</feature>
<evidence type="ECO:0008006" key="4">
    <source>
        <dbReference type="Google" id="ProtNLM"/>
    </source>
</evidence>
<accession>A0A1F6N9U9</accession>
<keyword evidence="1" id="KW-0472">Membrane</keyword>
<sequence length="657" mass="73096">MNLFQSLWSWLTLTVFPPHTARRIILLTLIILGIFGGAAAGSAAFYNYFYEGRVYPGVRVGSYDFGGKTREEVKYMVEMKNDHYAKFGLPIIFNTKEGEKQVVNMKTIIADNNPESIKLNSEDFAELALTQGRAGNNLENFWLPITMRLRPRTLDVPVMKDDTRLMQSLKATLMPYEDLAHDASIEYNRLKREPKIIDEKIGQAFDYQIIISDLQKAISSMSDAPVEAALRLRIPRITASAVSVVLPQFKTIVGYDDVTLYYTDAEAKIDIKWVFDYEKLAEFSTVDLDESGRVIFSLSRGKITKYISDEVSPNIAVEPLEAKFSINDGKVEEFQASRAGLSVDLKETAEDITSRFEERNYPDVYALSLAADPAINKVPVSVHVVDPTVETAEVNDLGITDLIGIGISTFRDSHTNRIKNIAHAVKKLNGLLIKPGEQFSANKSAGPYTIENGYLPEAVIKGREIKPEVGGGMCQIGTTLFRMAMNSGLPITERHNHSLVVSYYADPVNRNPGTDATLYEPILDFKFLNDTGNYLLLQTGIDYKKQELRFALWGKPDGRSGSYTHPLVKRWIAAGKPETIYIDDGSLDPGETKCQNAFNGAVAAFTYTRTTTAGERIDQTFDSYYRPLPKICHVGVLPGSLCNGQLCNQPASTTAAF</sequence>
<evidence type="ECO:0000313" key="2">
    <source>
        <dbReference type="EMBL" id="OGH80500.1"/>
    </source>
</evidence>
<dbReference type="PANTHER" id="PTHR35788">
    <property type="entry name" value="EXPORTED PROTEIN-RELATED"/>
    <property type="match status" value="1"/>
</dbReference>
<dbReference type="InterPro" id="IPR007391">
    <property type="entry name" value="Vancomycin_resist_VanW"/>
</dbReference>
<proteinExistence type="predicted"/>
<dbReference type="STRING" id="1798689.A3I29_04510"/>
<name>A0A1F6N9U9_9BACT</name>
<dbReference type="EMBL" id="MFQK01000043">
    <property type="protein sequence ID" value="OGH80500.1"/>
    <property type="molecule type" value="Genomic_DNA"/>
</dbReference>
<reference evidence="2 3" key="1">
    <citation type="journal article" date="2016" name="Nat. Commun.">
        <title>Thousands of microbial genomes shed light on interconnected biogeochemical processes in an aquifer system.</title>
        <authorList>
            <person name="Anantharaman K."/>
            <person name="Brown C.T."/>
            <person name="Hug L.A."/>
            <person name="Sharon I."/>
            <person name="Castelle C.J."/>
            <person name="Probst A.J."/>
            <person name="Thomas B.C."/>
            <person name="Singh A."/>
            <person name="Wilkins M.J."/>
            <person name="Karaoz U."/>
            <person name="Brodie E.L."/>
            <person name="Williams K.H."/>
            <person name="Hubbard S.S."/>
            <person name="Banfield J.F."/>
        </authorList>
    </citation>
    <scope>NUCLEOTIDE SEQUENCE [LARGE SCALE GENOMIC DNA]</scope>
</reference>
<gene>
    <name evidence="2" type="ORF">A3I29_04510</name>
</gene>
<organism evidence="2 3">
    <name type="scientific">Candidatus Magasanikbacteria bacterium RIFCSPLOWO2_02_FULL_44_11</name>
    <dbReference type="NCBI Taxonomy" id="1798689"/>
    <lineage>
        <taxon>Bacteria</taxon>
        <taxon>Candidatus Magasanikiibacteriota</taxon>
    </lineage>
</organism>
<evidence type="ECO:0000256" key="1">
    <source>
        <dbReference type="SAM" id="Phobius"/>
    </source>
</evidence>
<keyword evidence="1" id="KW-1133">Transmembrane helix</keyword>
<dbReference type="AlphaFoldDB" id="A0A1F6N9U9"/>
<evidence type="ECO:0000313" key="3">
    <source>
        <dbReference type="Proteomes" id="UP000178726"/>
    </source>
</evidence>
<protein>
    <recommendedName>
        <fullName evidence="4">Peptidoglycan binding domain-containing protein</fullName>
    </recommendedName>
</protein>
<dbReference type="PANTHER" id="PTHR35788:SF1">
    <property type="entry name" value="EXPORTED PROTEIN"/>
    <property type="match status" value="1"/>
</dbReference>
<keyword evidence="1" id="KW-0812">Transmembrane</keyword>
<dbReference type="Proteomes" id="UP000178726">
    <property type="component" value="Unassembled WGS sequence"/>
</dbReference>